<dbReference type="InterPro" id="IPR006539">
    <property type="entry name" value="P-type_ATPase_IV"/>
</dbReference>
<evidence type="ECO:0000256" key="12">
    <source>
        <dbReference type="RuleBase" id="RU362033"/>
    </source>
</evidence>
<dbReference type="InterPro" id="IPR023214">
    <property type="entry name" value="HAD_sf"/>
</dbReference>
<dbReference type="InterPro" id="IPR008250">
    <property type="entry name" value="ATPase_P-typ_transduc_dom_A_sf"/>
</dbReference>
<evidence type="ECO:0000256" key="3">
    <source>
        <dbReference type="ARBA" id="ARBA00022692"/>
    </source>
</evidence>
<keyword evidence="3 12" id="KW-0812">Transmembrane</keyword>
<evidence type="ECO:0000259" key="14">
    <source>
        <dbReference type="Pfam" id="PF16209"/>
    </source>
</evidence>
<dbReference type="InterPro" id="IPR023299">
    <property type="entry name" value="ATPase_P-typ_cyto_dom_N"/>
</dbReference>
<accession>A0ABM1YW24</accession>
<feature type="compositionally biased region" description="Low complexity" evidence="13">
    <location>
        <begin position="118"/>
        <end position="143"/>
    </location>
</feature>
<keyword evidence="8 12" id="KW-1278">Translocase</keyword>
<comment type="similarity">
    <text evidence="2 12">Belongs to the cation transport ATPase (P-type) (TC 3.A.3) family. Type IV subfamily.</text>
</comment>
<proteinExistence type="inferred from homology"/>
<keyword evidence="10 12" id="KW-0472">Membrane</keyword>
<dbReference type="Pfam" id="PF13246">
    <property type="entry name" value="Cation_ATPase"/>
    <property type="match status" value="1"/>
</dbReference>
<comment type="catalytic activity">
    <reaction evidence="11 12">
        <text>ATP + H2O + phospholipidSide 1 = ADP + phosphate + phospholipidSide 2.</text>
        <dbReference type="EC" id="7.6.2.1"/>
    </reaction>
</comment>
<dbReference type="Gene3D" id="3.40.50.1000">
    <property type="entry name" value="HAD superfamily/HAD-like"/>
    <property type="match status" value="1"/>
</dbReference>
<dbReference type="NCBIfam" id="TIGR01494">
    <property type="entry name" value="ATPase_P-type"/>
    <property type="match status" value="2"/>
</dbReference>
<comment type="subcellular location">
    <subcellularLocation>
        <location evidence="1 12">Membrane</location>
        <topology evidence="1 12">Multi-pass membrane protein</topology>
    </subcellularLocation>
</comment>
<evidence type="ECO:0000256" key="9">
    <source>
        <dbReference type="ARBA" id="ARBA00022989"/>
    </source>
</evidence>
<keyword evidence="17" id="KW-1185">Reference proteome</keyword>
<feature type="transmembrane region" description="Helical" evidence="12">
    <location>
        <begin position="1063"/>
        <end position="1080"/>
    </location>
</feature>
<feature type="region of interest" description="Disordered" evidence="13">
    <location>
        <begin position="1316"/>
        <end position="1339"/>
    </location>
</feature>
<dbReference type="PROSITE" id="PS00154">
    <property type="entry name" value="ATPASE_E1_E2"/>
    <property type="match status" value="1"/>
</dbReference>
<dbReference type="EC" id="7.6.2.1" evidence="12"/>
<feature type="transmembrane region" description="Helical" evidence="12">
    <location>
        <begin position="1218"/>
        <end position="1238"/>
    </location>
</feature>
<keyword evidence="7 12" id="KW-0460">Magnesium</keyword>
<keyword evidence="4" id="KW-0479">Metal-binding</keyword>
<feature type="transmembrane region" description="Helical" evidence="12">
    <location>
        <begin position="486"/>
        <end position="508"/>
    </location>
</feature>
<feature type="transmembrane region" description="Helical" evidence="12">
    <location>
        <begin position="1032"/>
        <end position="1051"/>
    </location>
</feature>
<dbReference type="EnsemblMetazoa" id="AALFPA23_012644.R18178">
    <property type="protein sequence ID" value="AALFPA23_012644.P18178"/>
    <property type="gene ID" value="AALFPA23_012644"/>
</dbReference>
<keyword evidence="6 12" id="KW-0067">ATP-binding</keyword>
<feature type="domain" description="P-type ATPase N-terminal" evidence="14">
    <location>
        <begin position="231"/>
        <end position="290"/>
    </location>
</feature>
<dbReference type="SFLD" id="SFLDS00003">
    <property type="entry name" value="Haloacid_Dehalogenase"/>
    <property type="match status" value="1"/>
</dbReference>
<dbReference type="Pfam" id="PF16209">
    <property type="entry name" value="PhoLip_ATPase_N"/>
    <property type="match status" value="1"/>
</dbReference>
<dbReference type="InterPro" id="IPR036412">
    <property type="entry name" value="HAD-like_sf"/>
</dbReference>
<dbReference type="InterPro" id="IPR023298">
    <property type="entry name" value="ATPase_P-typ_TM_dom_sf"/>
</dbReference>
<feature type="region of interest" description="Disordered" evidence="13">
    <location>
        <begin position="1"/>
        <end position="42"/>
    </location>
</feature>
<dbReference type="SUPFAM" id="SSF81653">
    <property type="entry name" value="Calcium ATPase, transduction domain A"/>
    <property type="match status" value="1"/>
</dbReference>
<evidence type="ECO:0000256" key="7">
    <source>
        <dbReference type="ARBA" id="ARBA00022842"/>
    </source>
</evidence>
<dbReference type="PRINTS" id="PR00119">
    <property type="entry name" value="CATATPASE"/>
</dbReference>
<name>A0ABM1YW24_AEDAL</name>
<protein>
    <recommendedName>
        <fullName evidence="12">Phospholipid-transporting ATPase</fullName>
        <ecNumber evidence="12">7.6.2.1</ecNumber>
    </recommendedName>
</protein>
<feature type="domain" description="P-type ATPase C-terminal" evidence="15">
    <location>
        <begin position="996"/>
        <end position="1243"/>
    </location>
</feature>
<organism evidence="16 17">
    <name type="scientific">Aedes albopictus</name>
    <name type="common">Asian tiger mosquito</name>
    <name type="synonym">Stegomyia albopicta</name>
    <dbReference type="NCBI Taxonomy" id="7160"/>
    <lineage>
        <taxon>Eukaryota</taxon>
        <taxon>Metazoa</taxon>
        <taxon>Ecdysozoa</taxon>
        <taxon>Arthropoda</taxon>
        <taxon>Hexapoda</taxon>
        <taxon>Insecta</taxon>
        <taxon>Pterygota</taxon>
        <taxon>Neoptera</taxon>
        <taxon>Endopterygota</taxon>
        <taxon>Diptera</taxon>
        <taxon>Nematocera</taxon>
        <taxon>Culicoidea</taxon>
        <taxon>Culicidae</taxon>
        <taxon>Culicinae</taxon>
        <taxon>Aedini</taxon>
        <taxon>Aedes</taxon>
        <taxon>Stegomyia</taxon>
    </lineage>
</organism>
<dbReference type="PANTHER" id="PTHR24092">
    <property type="entry name" value="PROBABLE PHOSPHOLIPID-TRANSPORTING ATPASE"/>
    <property type="match status" value="1"/>
</dbReference>
<evidence type="ECO:0000256" key="8">
    <source>
        <dbReference type="ARBA" id="ARBA00022967"/>
    </source>
</evidence>
<dbReference type="InterPro" id="IPR032631">
    <property type="entry name" value="P-type_ATPase_N"/>
</dbReference>
<dbReference type="SFLD" id="SFLDF00027">
    <property type="entry name" value="p-type_atpase"/>
    <property type="match status" value="1"/>
</dbReference>
<dbReference type="Gene3D" id="3.40.1110.10">
    <property type="entry name" value="Calcium-transporting ATPase, cytoplasmic domain N"/>
    <property type="match status" value="1"/>
</dbReference>
<evidence type="ECO:0000313" key="16">
    <source>
        <dbReference type="EnsemblMetazoa" id="AALFPA23_012644.P18178"/>
    </source>
</evidence>
<feature type="transmembrane region" description="Helical" evidence="12">
    <location>
        <begin position="1109"/>
        <end position="1127"/>
    </location>
</feature>
<feature type="compositionally biased region" description="Low complexity" evidence="13">
    <location>
        <begin position="151"/>
        <end position="173"/>
    </location>
</feature>
<dbReference type="Proteomes" id="UP000069940">
    <property type="component" value="Unassembled WGS sequence"/>
</dbReference>
<evidence type="ECO:0000256" key="13">
    <source>
        <dbReference type="SAM" id="MobiDB-lite"/>
    </source>
</evidence>
<dbReference type="PANTHER" id="PTHR24092:SF150">
    <property type="entry name" value="PHOSPHOLIPID-TRANSPORTING ATPASE"/>
    <property type="match status" value="1"/>
</dbReference>
<keyword evidence="9 12" id="KW-1133">Transmembrane helix</keyword>
<dbReference type="InterPro" id="IPR032630">
    <property type="entry name" value="P_typ_ATPase_c"/>
</dbReference>
<dbReference type="InterPro" id="IPR001757">
    <property type="entry name" value="P_typ_ATPase"/>
</dbReference>
<dbReference type="InterPro" id="IPR018303">
    <property type="entry name" value="ATPase_P-typ_P_site"/>
</dbReference>
<reference evidence="16" key="2">
    <citation type="submission" date="2025-05" db="UniProtKB">
        <authorList>
            <consortium name="EnsemblMetazoa"/>
        </authorList>
    </citation>
    <scope>IDENTIFICATION</scope>
    <source>
        <strain evidence="16">Foshan</strain>
    </source>
</reference>
<evidence type="ECO:0000256" key="6">
    <source>
        <dbReference type="ARBA" id="ARBA00022840"/>
    </source>
</evidence>
<feature type="transmembrane region" description="Helical" evidence="12">
    <location>
        <begin position="528"/>
        <end position="547"/>
    </location>
</feature>
<dbReference type="Pfam" id="PF16212">
    <property type="entry name" value="PhoLip_ATPase_C"/>
    <property type="match status" value="1"/>
</dbReference>
<dbReference type="InterPro" id="IPR044492">
    <property type="entry name" value="P_typ_ATPase_HD_dom"/>
</dbReference>
<evidence type="ECO:0000259" key="15">
    <source>
        <dbReference type="Pfam" id="PF16212"/>
    </source>
</evidence>
<feature type="compositionally biased region" description="Pro residues" evidence="13">
    <location>
        <begin position="12"/>
        <end position="22"/>
    </location>
</feature>
<dbReference type="CDD" id="cd02073">
    <property type="entry name" value="P-type_ATPase_APLT_Dnf-like"/>
    <property type="match status" value="1"/>
</dbReference>
<feature type="compositionally biased region" description="Low complexity" evidence="13">
    <location>
        <begin position="1321"/>
        <end position="1339"/>
    </location>
</feature>
<reference evidence="17" key="1">
    <citation type="journal article" date="2015" name="Proc. Natl. Acad. Sci. U.S.A.">
        <title>Genome sequence of the Asian Tiger mosquito, Aedes albopictus, reveals insights into its biology, genetics, and evolution.</title>
        <authorList>
            <person name="Chen X.G."/>
            <person name="Jiang X."/>
            <person name="Gu J."/>
            <person name="Xu M."/>
            <person name="Wu Y."/>
            <person name="Deng Y."/>
            <person name="Zhang C."/>
            <person name="Bonizzoni M."/>
            <person name="Dermauw W."/>
            <person name="Vontas J."/>
            <person name="Armbruster P."/>
            <person name="Huang X."/>
            <person name="Yang Y."/>
            <person name="Zhang H."/>
            <person name="He W."/>
            <person name="Peng H."/>
            <person name="Liu Y."/>
            <person name="Wu K."/>
            <person name="Chen J."/>
            <person name="Lirakis M."/>
            <person name="Topalis P."/>
            <person name="Van Leeuwen T."/>
            <person name="Hall A.B."/>
            <person name="Jiang X."/>
            <person name="Thorpe C."/>
            <person name="Mueller R.L."/>
            <person name="Sun C."/>
            <person name="Waterhouse R.M."/>
            <person name="Yan G."/>
            <person name="Tu Z.J."/>
            <person name="Fang X."/>
            <person name="James A.A."/>
        </authorList>
    </citation>
    <scope>NUCLEOTIDE SEQUENCE [LARGE SCALE GENOMIC DNA]</scope>
    <source>
        <strain evidence="17">Foshan</strain>
    </source>
</reference>
<evidence type="ECO:0000256" key="5">
    <source>
        <dbReference type="ARBA" id="ARBA00022741"/>
    </source>
</evidence>
<evidence type="ECO:0000256" key="10">
    <source>
        <dbReference type="ARBA" id="ARBA00023136"/>
    </source>
</evidence>
<dbReference type="SUPFAM" id="SSF81665">
    <property type="entry name" value="Calcium ATPase, transmembrane domain M"/>
    <property type="match status" value="1"/>
</dbReference>
<dbReference type="SFLD" id="SFLDG00002">
    <property type="entry name" value="C1.7:_P-type_atpase_like"/>
    <property type="match status" value="1"/>
</dbReference>
<dbReference type="SUPFAM" id="SSF56784">
    <property type="entry name" value="HAD-like"/>
    <property type="match status" value="1"/>
</dbReference>
<dbReference type="RefSeq" id="XP_062717095.1">
    <property type="nucleotide sequence ID" value="XM_062861111.1"/>
</dbReference>
<evidence type="ECO:0000256" key="4">
    <source>
        <dbReference type="ARBA" id="ARBA00022723"/>
    </source>
</evidence>
<dbReference type="Gene3D" id="2.70.150.10">
    <property type="entry name" value="Calcium-transporting ATPase, cytoplasmic transduction domain A"/>
    <property type="match status" value="1"/>
</dbReference>
<feature type="transmembrane region" description="Helical" evidence="12">
    <location>
        <begin position="1147"/>
        <end position="1167"/>
    </location>
</feature>
<feature type="transmembrane region" description="Helical" evidence="12">
    <location>
        <begin position="1179"/>
        <end position="1198"/>
    </location>
</feature>
<evidence type="ECO:0000256" key="1">
    <source>
        <dbReference type="ARBA" id="ARBA00004141"/>
    </source>
</evidence>
<evidence type="ECO:0000256" key="2">
    <source>
        <dbReference type="ARBA" id="ARBA00008109"/>
    </source>
</evidence>
<keyword evidence="5 12" id="KW-0547">Nucleotide-binding</keyword>
<feature type="region of interest" description="Disordered" evidence="13">
    <location>
        <begin position="118"/>
        <end position="186"/>
    </location>
</feature>
<sequence length="1345" mass="152308">MKKSVNSLSPITPLPNTPPPVRTSPGGSISPKLSPPGSVFLSNSASRPTLSINNSSNRCSSLLDADDITPITSPLPNILCPQEIYTIFSRTDDPDASSTNLPSESSRLSANNHRNSLFLANSNNSNQNANNNNSSSNPSASNKSRSRRSSELSQNYRSDRSASASMKSHSSAAGRKRSSTHIEMNASVERPRCLKSSFLRRKCKEYADDDDATTSGVTLDDTDKRVILLNQSQRQKYCNNHISTAKYSAITFIPSFLFEQFRRYSNCFFLFIALLQQIPDVSPTGRYTTLVPLLFILSVSAIKEIVEDIKRHRADDEINHREIETLQGGQWRWIKWKELSVGDIVKVQNNTFFPADLVQLSSSEPQGISFIETSNLDGETNLKIRQGVSATAKILETKDFIQFSGTLESEPPNRHLYEFNGVLKESGKPAVALGPDQLLLRGAMLRNTSWVFGIVIYTGHDTKLMRNSTSAPLKRSTVDRLTNTQILMLFFILIFLCIVSCICNQIWTKDHYKTDWYLGISDLLSKNFAYNLLTFIILYNNLIPISLQVTLELVRFLQAIFINMDIDMYHEESDTPAMARTSNLNEELGMVKYIFSDKTGTLTRNVMEFKKCSVARTIYTPEENPAQSQLVQHIMNNHHTAAILREFLTLMAICHTVIPEKSDNDNIQYHAASPDERALVYGAKRFGYVFHTRTPTYVEIEALGVHERFEILNVLEFTSTRKRMSVIAKNSKGEIKLYCKGADTVIYERLAPNGQAYREATLQHLEEFATEGLRTLCCAVAVIPDDVYEDWKHTYHKASTSLQYREQKVEDAANLIETSLMLLGATAIEDKLQDGVPETIASLLEAKINVWVLTGDKQETAINIGYSCKLLSHGMDLIILNEDSLDNTRNCVQRHIAEFGDQLRKENNVALIVDGKTLKYALSCDLRTDFLDLCISCKAVICCRVSPIQKADVVDLVTTNTKSVTLAIGDGANDVAMIQKAHVGVGISGVEGLQAACASDYSIAQFSYLRKLLLVHGAWNYSRMCKLILYSFYKNICLYVIELWFAIYSGWSGQILFERWTIGLYNVFFTALPPFAMGLFDKVTSAEQMLKEPRLYEPSQSAQLFNVKVFWYWIFNALVHSVILYWLPMFSYQGDVIWGNGRDGGYLVLGNIVYTYVVVTVCLKAGLVTNSWTWLTHCSIWGSMVLWFMFIFIYSNIWPTLPVGAVFTGMDDMIFSSPAFWLGLFLIPITALLPDVVVKVIRNRNQSIATPHPIKESRSSWLRLLAGGRGQRDANRRYQSLRHQSAQTGWELRVPTRFLLRKLFFRVLKRKRKRHHHHHNPLYYHQQQQQQQSFRRQSRSLLHVA</sequence>
<dbReference type="SUPFAM" id="SSF81660">
    <property type="entry name" value="Metal cation-transporting ATPase, ATP-binding domain N"/>
    <property type="match status" value="1"/>
</dbReference>
<evidence type="ECO:0000313" key="17">
    <source>
        <dbReference type="Proteomes" id="UP000069940"/>
    </source>
</evidence>
<evidence type="ECO:0000256" key="11">
    <source>
        <dbReference type="ARBA" id="ARBA00034036"/>
    </source>
</evidence>
<dbReference type="NCBIfam" id="TIGR01652">
    <property type="entry name" value="ATPase-Plipid"/>
    <property type="match status" value="1"/>
</dbReference>
<dbReference type="GeneID" id="115257360"/>